<organism evidence="2">
    <name type="scientific">marine metagenome</name>
    <dbReference type="NCBI Taxonomy" id="408172"/>
    <lineage>
        <taxon>unclassified sequences</taxon>
        <taxon>metagenomes</taxon>
        <taxon>ecological metagenomes</taxon>
    </lineage>
</organism>
<dbReference type="InterPro" id="IPR022366">
    <property type="entry name" value="Pup_deamidase"/>
</dbReference>
<accession>A0A382DFZ3</accession>
<dbReference type="AlphaFoldDB" id="A0A382DFZ3"/>
<dbReference type="GO" id="GO:0070490">
    <property type="term" value="P:protein pupylation"/>
    <property type="evidence" value="ECO:0007669"/>
    <property type="project" value="TreeGrafter"/>
</dbReference>
<dbReference type="GO" id="GO:0010498">
    <property type="term" value="P:proteasomal protein catabolic process"/>
    <property type="evidence" value="ECO:0007669"/>
    <property type="project" value="InterPro"/>
</dbReference>
<comment type="similarity">
    <text evidence="1">Belongs to the Pup ligase/Pup deamidase family. Pup deamidase subfamily.</text>
</comment>
<dbReference type="GO" id="GO:0016811">
    <property type="term" value="F:hydrolase activity, acting on carbon-nitrogen (but not peptide) bonds, in linear amides"/>
    <property type="evidence" value="ECO:0007669"/>
    <property type="project" value="InterPro"/>
</dbReference>
<dbReference type="GO" id="GO:0008233">
    <property type="term" value="F:peptidase activity"/>
    <property type="evidence" value="ECO:0007669"/>
    <property type="project" value="InterPro"/>
</dbReference>
<evidence type="ECO:0008006" key="3">
    <source>
        <dbReference type="Google" id="ProtNLM"/>
    </source>
</evidence>
<dbReference type="EMBL" id="UINC01039134">
    <property type="protein sequence ID" value="SVB37165.1"/>
    <property type="molecule type" value="Genomic_DNA"/>
</dbReference>
<protein>
    <recommendedName>
        <fullName evidence="3">Proteasome accessory factor PafA2</fullName>
    </recommendedName>
</protein>
<dbReference type="NCBIfam" id="TIGR03688">
    <property type="entry name" value="depupylase_Dop"/>
    <property type="match status" value="1"/>
</dbReference>
<name>A0A382DFZ3_9ZZZZ</name>
<gene>
    <name evidence="2" type="ORF">METZ01_LOCUS190019</name>
</gene>
<evidence type="ECO:0000256" key="1">
    <source>
        <dbReference type="ARBA" id="ARBA00009114"/>
    </source>
</evidence>
<dbReference type="PIRSF" id="PIRSF018077">
    <property type="entry name" value="UCP018077"/>
    <property type="match status" value="1"/>
</dbReference>
<dbReference type="InterPro" id="IPR004347">
    <property type="entry name" value="Pup_ligase/deamidase"/>
</dbReference>
<feature type="non-terminal residue" evidence="2">
    <location>
        <position position="1"/>
    </location>
</feature>
<dbReference type="PANTHER" id="PTHR42307">
    <property type="entry name" value="PUP DEAMIDASE/DEPUPYLASE"/>
    <property type="match status" value="1"/>
</dbReference>
<evidence type="ECO:0000313" key="2">
    <source>
        <dbReference type="EMBL" id="SVB37165.1"/>
    </source>
</evidence>
<proteinExistence type="inferred from homology"/>
<dbReference type="GO" id="GO:0019941">
    <property type="term" value="P:modification-dependent protein catabolic process"/>
    <property type="evidence" value="ECO:0007669"/>
    <property type="project" value="InterPro"/>
</dbReference>
<reference evidence="2" key="1">
    <citation type="submission" date="2018-05" db="EMBL/GenBank/DDBJ databases">
        <authorList>
            <person name="Lanie J.A."/>
            <person name="Ng W.-L."/>
            <person name="Kazmierczak K.M."/>
            <person name="Andrzejewski T.M."/>
            <person name="Davidsen T.M."/>
            <person name="Wayne K.J."/>
            <person name="Tettelin H."/>
            <person name="Glass J.I."/>
            <person name="Rusch D."/>
            <person name="Podicherti R."/>
            <person name="Tsui H.-C.T."/>
            <person name="Winkler M.E."/>
        </authorList>
    </citation>
    <scope>NUCLEOTIDE SEQUENCE</scope>
</reference>
<dbReference type="Pfam" id="PF03136">
    <property type="entry name" value="Pup_ligase"/>
    <property type="match status" value="1"/>
</dbReference>
<dbReference type="GO" id="GO:0005524">
    <property type="term" value="F:ATP binding"/>
    <property type="evidence" value="ECO:0007669"/>
    <property type="project" value="TreeGrafter"/>
</dbReference>
<sequence>VVRISNSTDTPIIIGTETEYGISIKNVLEQDPVAASTLVVNVYKDSNLKKVTWDYEQESPFVDARGFMSEGENQQPNKEENTIINDVLFNGGRYYVDHAHPEYCTPECTNARDVVTYEKAGDLILHLSRIAAEELLPAEQEVIIYKNNTDYKGHSYGGHENYLMSRQVEFDDITKGMIPFFVTRQIITGAGKVGSENGTEPAEFQITQRADFFETEVGLSTMVARPIINTRDEPHADEKYYRRFHVIVGDSNMSEFSIYLKVGITAIALKLIEKGVIGSQFDLVKPVIQNQMVSRDLTCKKNVLLEDGRRLTPIEIQRSYLDLAHKHLQPHEITSVMEDVMAKWEFVLDQLETDPMSLDQHLDWVIKKRIIDAFIERHSLNWSDSRVRMMDLQYHDIRPDKGLYARLKKNGRVHQIVDHAEVVRAITTPPTDTRAFFRGSCLQKFSGDIHSASWNSMVFCTDGSSLDKILMDRPHFGTKEVVGDLLKNCTASELVEAVLSSNANKE</sequence>
<dbReference type="PANTHER" id="PTHR42307:SF2">
    <property type="entry name" value="PUP DEAMIDASE_DEPUPYLASE"/>
    <property type="match status" value="1"/>
</dbReference>